<gene>
    <name evidence="1" type="ORF">B1B_16575</name>
</gene>
<evidence type="ECO:0000313" key="1">
    <source>
        <dbReference type="EMBL" id="EQD36278.1"/>
    </source>
</evidence>
<accession>T0YSZ4</accession>
<name>T0YSZ4_9ZZZZ</name>
<dbReference type="AlphaFoldDB" id="T0YSZ4"/>
<feature type="non-terminal residue" evidence="1">
    <location>
        <position position="96"/>
    </location>
</feature>
<dbReference type="EMBL" id="AUZY01011030">
    <property type="protein sequence ID" value="EQD36278.1"/>
    <property type="molecule type" value="Genomic_DNA"/>
</dbReference>
<organism evidence="1">
    <name type="scientific">mine drainage metagenome</name>
    <dbReference type="NCBI Taxonomy" id="410659"/>
    <lineage>
        <taxon>unclassified sequences</taxon>
        <taxon>metagenomes</taxon>
        <taxon>ecological metagenomes</taxon>
    </lineage>
</organism>
<reference evidence="1" key="1">
    <citation type="submission" date="2013-08" db="EMBL/GenBank/DDBJ databases">
        <authorList>
            <person name="Mendez C."/>
            <person name="Richter M."/>
            <person name="Ferrer M."/>
            <person name="Sanchez J."/>
        </authorList>
    </citation>
    <scope>NUCLEOTIDE SEQUENCE</scope>
</reference>
<proteinExistence type="predicted"/>
<reference evidence="1" key="2">
    <citation type="journal article" date="2014" name="ISME J.">
        <title>Microbial stratification in low pH oxic and suboxic macroscopic growths along an acid mine drainage.</title>
        <authorList>
            <person name="Mendez-Garcia C."/>
            <person name="Mesa V."/>
            <person name="Sprenger R.R."/>
            <person name="Richter M."/>
            <person name="Diez M.S."/>
            <person name="Solano J."/>
            <person name="Bargiela R."/>
            <person name="Golyshina O.V."/>
            <person name="Manteca A."/>
            <person name="Ramos J.L."/>
            <person name="Gallego J.R."/>
            <person name="Llorente I."/>
            <person name="Martins Dos Santos V.A."/>
            <person name="Jensen O.N."/>
            <person name="Pelaez A.I."/>
            <person name="Sanchez J."/>
            <person name="Ferrer M."/>
        </authorList>
    </citation>
    <scope>NUCLEOTIDE SEQUENCE</scope>
</reference>
<comment type="caution">
    <text evidence="1">The sequence shown here is derived from an EMBL/GenBank/DDBJ whole genome shotgun (WGS) entry which is preliminary data.</text>
</comment>
<sequence>MTERKTTLPEAIVEMQQQLEQYRTTRPARAKLPESLWQAAVELARHHGVYVVAHTLRLDYATLKQRLIASSASGASDASRQPAKAAFVELLGTTGP</sequence>
<protein>
    <submittedName>
        <fullName evidence="1">Uncharacterized protein</fullName>
    </submittedName>
</protein>